<comment type="caution">
    <text evidence="1">The sequence shown here is derived from an EMBL/GenBank/DDBJ whole genome shotgun (WGS) entry which is preliminary data.</text>
</comment>
<accession>A0ABS4WL78</accession>
<dbReference type="EMBL" id="JAGIOA010000001">
    <property type="protein sequence ID" value="MBP2376893.1"/>
    <property type="molecule type" value="Genomic_DNA"/>
</dbReference>
<dbReference type="RefSeq" id="WP_210096310.1">
    <property type="nucleotide sequence ID" value="NZ_BAAAIO010000001.1"/>
</dbReference>
<name>A0ABS4WL78_9MICO</name>
<gene>
    <name evidence="1" type="ORF">JOF42_000388</name>
</gene>
<evidence type="ECO:0000313" key="2">
    <source>
        <dbReference type="Proteomes" id="UP000703720"/>
    </source>
</evidence>
<keyword evidence="2" id="KW-1185">Reference proteome</keyword>
<protein>
    <submittedName>
        <fullName evidence="1">Uncharacterized protein</fullName>
    </submittedName>
</protein>
<reference evidence="1 2" key="1">
    <citation type="submission" date="2021-03" db="EMBL/GenBank/DDBJ databases">
        <title>Sequencing the genomes of 1000 actinobacteria strains.</title>
        <authorList>
            <person name="Klenk H.-P."/>
        </authorList>
    </citation>
    <scope>NUCLEOTIDE SEQUENCE [LARGE SCALE GENOMIC DNA]</scope>
    <source>
        <strain evidence="1 2">DSM 13468</strain>
    </source>
</reference>
<dbReference type="Proteomes" id="UP000703720">
    <property type="component" value="Unassembled WGS sequence"/>
</dbReference>
<organism evidence="1 2">
    <name type="scientific">Microbacterium phyllosphaerae</name>
    <dbReference type="NCBI Taxonomy" id="124798"/>
    <lineage>
        <taxon>Bacteria</taxon>
        <taxon>Bacillati</taxon>
        <taxon>Actinomycetota</taxon>
        <taxon>Actinomycetes</taxon>
        <taxon>Micrococcales</taxon>
        <taxon>Microbacteriaceae</taxon>
        <taxon>Microbacterium</taxon>
    </lineage>
</organism>
<proteinExistence type="predicted"/>
<sequence length="238" mass="25608">MDASIGDSAWFQQRFGDAGPAVAKALIRAGHEAHNRSSDTKAASGLTTDEAYGATFWQVLAIDLVEQLSSAQGIRALKPKGARHPLPIVNGTTIHAVKCASRSGSRHDQLKIRWSQFRDDSMSQVARVTGDVLPLAEWLDEEEDEGIAAPASADESVVLAAFVASASGGLERIYIGDGYIDRNDDVYWVHYEEIPVRLGAGELTSTVSVVAERFDSAPGSVDIDMGLVRRPEEEEGAE</sequence>
<evidence type="ECO:0000313" key="1">
    <source>
        <dbReference type="EMBL" id="MBP2376893.1"/>
    </source>
</evidence>